<keyword evidence="3" id="KW-1185">Reference proteome</keyword>
<keyword evidence="1" id="KW-0472">Membrane</keyword>
<dbReference type="Proteomes" id="UP000309061">
    <property type="component" value="Chromosome"/>
</dbReference>
<name>A0A6B8KHF2_9HYPH</name>
<accession>A0A6B8KHF2</accession>
<evidence type="ECO:0000313" key="3">
    <source>
        <dbReference type="Proteomes" id="UP000309061"/>
    </source>
</evidence>
<dbReference type="RefSeq" id="WP_136496198.1">
    <property type="nucleotide sequence ID" value="NZ_CP046052.1"/>
</dbReference>
<gene>
    <name evidence="2" type="ORF">H2LOC_009585</name>
</gene>
<reference evidence="2 3" key="1">
    <citation type="submission" date="2019-11" db="EMBL/GenBank/DDBJ databases">
        <title>The genome sequence of Methylocystis heyeri.</title>
        <authorList>
            <person name="Oshkin I.Y."/>
            <person name="Miroshnikov K."/>
            <person name="Dedysh S.N."/>
        </authorList>
    </citation>
    <scope>NUCLEOTIDE SEQUENCE [LARGE SCALE GENOMIC DNA]</scope>
    <source>
        <strain evidence="2 3">H2</strain>
    </source>
</reference>
<feature type="transmembrane region" description="Helical" evidence="1">
    <location>
        <begin position="33"/>
        <end position="50"/>
    </location>
</feature>
<sequence length="95" mass="10877">MESFRTWLQDWSDACEYAKECAPDLSFLAPHEPYTALAAIAAACAFLWWWNEKRIIPLIDAESRYRRPAETAATAGLRLVLDDLKEMCQQRRAAA</sequence>
<keyword evidence="1" id="KW-0812">Transmembrane</keyword>
<protein>
    <submittedName>
        <fullName evidence="2">Uncharacterized protein</fullName>
    </submittedName>
</protein>
<organism evidence="2 3">
    <name type="scientific">Methylocystis heyeri</name>
    <dbReference type="NCBI Taxonomy" id="391905"/>
    <lineage>
        <taxon>Bacteria</taxon>
        <taxon>Pseudomonadati</taxon>
        <taxon>Pseudomonadota</taxon>
        <taxon>Alphaproteobacteria</taxon>
        <taxon>Hyphomicrobiales</taxon>
        <taxon>Methylocystaceae</taxon>
        <taxon>Methylocystis</taxon>
    </lineage>
</organism>
<dbReference type="AlphaFoldDB" id="A0A6B8KHF2"/>
<keyword evidence="1" id="KW-1133">Transmembrane helix</keyword>
<evidence type="ECO:0000313" key="2">
    <source>
        <dbReference type="EMBL" id="QGM45933.1"/>
    </source>
</evidence>
<dbReference type="EMBL" id="CP046052">
    <property type="protein sequence ID" value="QGM45933.1"/>
    <property type="molecule type" value="Genomic_DNA"/>
</dbReference>
<dbReference type="KEGG" id="mhey:H2LOC_009585"/>
<evidence type="ECO:0000256" key="1">
    <source>
        <dbReference type="SAM" id="Phobius"/>
    </source>
</evidence>
<proteinExistence type="predicted"/>
<dbReference type="OrthoDB" id="8449479at2"/>